<feature type="transmembrane region" description="Helical" evidence="7">
    <location>
        <begin position="237"/>
        <end position="260"/>
    </location>
</feature>
<dbReference type="InterPro" id="IPR036259">
    <property type="entry name" value="MFS_trans_sf"/>
</dbReference>
<dbReference type="InterPro" id="IPR022324">
    <property type="entry name" value="Bacilysin_exporter_BacE_put"/>
</dbReference>
<dbReference type="InterPro" id="IPR011701">
    <property type="entry name" value="MFS"/>
</dbReference>
<evidence type="ECO:0000256" key="7">
    <source>
        <dbReference type="SAM" id="Phobius"/>
    </source>
</evidence>
<evidence type="ECO:0000256" key="4">
    <source>
        <dbReference type="ARBA" id="ARBA00022692"/>
    </source>
</evidence>
<evidence type="ECO:0000313" key="9">
    <source>
        <dbReference type="EMBL" id="BAY81219.1"/>
    </source>
</evidence>
<evidence type="ECO:0000259" key="8">
    <source>
        <dbReference type="PROSITE" id="PS50850"/>
    </source>
</evidence>
<keyword evidence="4 7" id="KW-0812">Transmembrane</keyword>
<sequence>MFPTEPAAVNKGFGAVLRNRNFMLVWIGQIICQLADKIFFVLTIALLEKYPLAAGVVEDGRRADLFLAFTLPAILLGSLGGIIVDRFPKKPIMIGSDLIRGILTIAIPFLPREFLILLAITFGNSVIVQFFAPAEQASIPILVKPRNLMAANALFTSTMMGAIIIGFAVGEPLLSLGKTWFGERYGQEFIVGGLYLISSVIKIPVKLKSHKPAVETEKVNPLREFKDCLRYLKKKRLIMNAMVQLTALYCVFAALVALSIRLAAKFGLQEKQFGFFLAAAGVGMVLGAGILGHWGERFHHKPLPLFGFLSMAFVLAVFTFIHNLPLALALSTLLGLGAALIAVPMQTLIQQQTPPEMHGKMFGFQNHAVNIALTAPLLITERLTNYLGLPVVLLTISFIVATIGIWAWHNTRKVLKDVI</sequence>
<dbReference type="PROSITE" id="PS50850">
    <property type="entry name" value="MFS"/>
    <property type="match status" value="1"/>
</dbReference>
<feature type="transmembrane region" description="Helical" evidence="7">
    <location>
        <begin position="303"/>
        <end position="321"/>
    </location>
</feature>
<dbReference type="PANTHER" id="PTHR43266:SF2">
    <property type="entry name" value="MAJOR FACILITATOR SUPERFAMILY (MFS) PROFILE DOMAIN-CONTAINING PROTEIN"/>
    <property type="match status" value="1"/>
</dbReference>
<dbReference type="Pfam" id="PF07690">
    <property type="entry name" value="MFS_1"/>
    <property type="match status" value="1"/>
</dbReference>
<gene>
    <name evidence="9" type="ORF">NIES267_06940</name>
</gene>
<feature type="transmembrane region" description="Helical" evidence="7">
    <location>
        <begin position="116"/>
        <end position="135"/>
    </location>
</feature>
<organism evidence="9 10">
    <name type="scientific">Calothrix parasitica NIES-267</name>
    <dbReference type="NCBI Taxonomy" id="1973488"/>
    <lineage>
        <taxon>Bacteria</taxon>
        <taxon>Bacillati</taxon>
        <taxon>Cyanobacteriota</taxon>
        <taxon>Cyanophyceae</taxon>
        <taxon>Nostocales</taxon>
        <taxon>Calotrichaceae</taxon>
        <taxon>Calothrix</taxon>
    </lineage>
</organism>
<reference evidence="9 10" key="1">
    <citation type="submission" date="2017-06" db="EMBL/GenBank/DDBJ databases">
        <title>Genome sequencing of cyanobaciteial culture collection at National Institute for Environmental Studies (NIES).</title>
        <authorList>
            <person name="Hirose Y."/>
            <person name="Shimura Y."/>
            <person name="Fujisawa T."/>
            <person name="Nakamura Y."/>
            <person name="Kawachi M."/>
        </authorList>
    </citation>
    <scope>NUCLEOTIDE SEQUENCE [LARGE SCALE GENOMIC DNA]</scope>
    <source>
        <strain evidence="9 10">NIES-267</strain>
    </source>
</reference>
<dbReference type="OrthoDB" id="9775268at2"/>
<dbReference type="Gene3D" id="1.20.1250.20">
    <property type="entry name" value="MFS general substrate transporter like domains"/>
    <property type="match status" value="2"/>
</dbReference>
<dbReference type="CDD" id="cd06173">
    <property type="entry name" value="MFS_MefA_like"/>
    <property type="match status" value="1"/>
</dbReference>
<dbReference type="PRINTS" id="PR01988">
    <property type="entry name" value="EXPORTERBACE"/>
</dbReference>
<evidence type="ECO:0000256" key="5">
    <source>
        <dbReference type="ARBA" id="ARBA00022989"/>
    </source>
</evidence>
<feature type="domain" description="Major facilitator superfamily (MFS) profile" evidence="8">
    <location>
        <begin position="236"/>
        <end position="419"/>
    </location>
</feature>
<evidence type="ECO:0000256" key="6">
    <source>
        <dbReference type="ARBA" id="ARBA00023136"/>
    </source>
</evidence>
<feature type="transmembrane region" description="Helical" evidence="7">
    <location>
        <begin position="386"/>
        <end position="408"/>
    </location>
</feature>
<keyword evidence="6 7" id="KW-0472">Membrane</keyword>
<proteinExistence type="predicted"/>
<dbReference type="InterPro" id="IPR020846">
    <property type="entry name" value="MFS_dom"/>
</dbReference>
<dbReference type="SUPFAM" id="SSF103473">
    <property type="entry name" value="MFS general substrate transporter"/>
    <property type="match status" value="1"/>
</dbReference>
<protein>
    <submittedName>
        <fullName evidence="9">Major facilitator superfamily MFS_1</fullName>
    </submittedName>
</protein>
<feature type="transmembrane region" description="Helical" evidence="7">
    <location>
        <begin position="65"/>
        <end position="84"/>
    </location>
</feature>
<evidence type="ECO:0000256" key="2">
    <source>
        <dbReference type="ARBA" id="ARBA00022448"/>
    </source>
</evidence>
<dbReference type="EMBL" id="AP018227">
    <property type="protein sequence ID" value="BAY81219.1"/>
    <property type="molecule type" value="Genomic_DNA"/>
</dbReference>
<keyword evidence="3" id="KW-1003">Cell membrane</keyword>
<dbReference type="GO" id="GO:0022857">
    <property type="term" value="F:transmembrane transporter activity"/>
    <property type="evidence" value="ECO:0007669"/>
    <property type="project" value="InterPro"/>
</dbReference>
<feature type="transmembrane region" description="Helical" evidence="7">
    <location>
        <begin position="327"/>
        <end position="349"/>
    </location>
</feature>
<dbReference type="AlphaFoldDB" id="A0A1Z4LJ61"/>
<evidence type="ECO:0000313" key="10">
    <source>
        <dbReference type="Proteomes" id="UP000218418"/>
    </source>
</evidence>
<dbReference type="Proteomes" id="UP000218418">
    <property type="component" value="Chromosome"/>
</dbReference>
<feature type="transmembrane region" description="Helical" evidence="7">
    <location>
        <begin position="272"/>
        <end position="291"/>
    </location>
</feature>
<keyword evidence="10" id="KW-1185">Reference proteome</keyword>
<feature type="transmembrane region" description="Helical" evidence="7">
    <location>
        <begin position="147"/>
        <end position="169"/>
    </location>
</feature>
<keyword evidence="5 7" id="KW-1133">Transmembrane helix</keyword>
<accession>A0A1Z4LJ61</accession>
<keyword evidence="2" id="KW-0813">Transport</keyword>
<feature type="transmembrane region" description="Helical" evidence="7">
    <location>
        <begin position="21"/>
        <end position="45"/>
    </location>
</feature>
<evidence type="ECO:0000256" key="1">
    <source>
        <dbReference type="ARBA" id="ARBA00004651"/>
    </source>
</evidence>
<dbReference type="PANTHER" id="PTHR43266">
    <property type="entry name" value="MACROLIDE-EFFLUX PROTEIN"/>
    <property type="match status" value="1"/>
</dbReference>
<name>A0A1Z4LJ61_9CYAN</name>
<evidence type="ECO:0000256" key="3">
    <source>
        <dbReference type="ARBA" id="ARBA00022475"/>
    </source>
</evidence>
<comment type="subcellular location">
    <subcellularLocation>
        <location evidence="1">Cell membrane</location>
        <topology evidence="1">Multi-pass membrane protein</topology>
    </subcellularLocation>
</comment>
<dbReference type="GO" id="GO:0005886">
    <property type="term" value="C:plasma membrane"/>
    <property type="evidence" value="ECO:0007669"/>
    <property type="project" value="UniProtKB-SubCell"/>
</dbReference>